<dbReference type="AlphaFoldDB" id="A0A2K9EGM2"/>
<evidence type="ECO:0000313" key="2">
    <source>
        <dbReference type="Proteomes" id="UP000233534"/>
    </source>
</evidence>
<dbReference type="EMBL" id="CP025197">
    <property type="protein sequence ID" value="AUG58365.1"/>
    <property type="molecule type" value="Genomic_DNA"/>
</dbReference>
<sequence length="237" mass="27404">MNISKEEIQFTLLLFVDGEIQSFSANGESEKYFYHNKKLASRETDKIKIKLKPNLKGGREEHKIMFYSIFFPVDCYDDKATLTIKAIAEHELRGESTSFNFNTETESYDYTEQITFIDGEKLSSGALYSLALSGEPDDDMTFNKKITADEQNKIYYKLLTANTGTYKAVVLRDGEIIPAFDDNYIIEWEQKEGLLSIIPVDTKIEDLKEHSFLLIFYGEDIENFEVHNSYVNIVRTR</sequence>
<dbReference type="Proteomes" id="UP000233534">
    <property type="component" value="Chromosome"/>
</dbReference>
<accession>A0A2K9EGM2</accession>
<dbReference type="KEGG" id="hsc:HVS_12460"/>
<keyword evidence="2" id="KW-1185">Reference proteome</keyword>
<organism evidence="1 2">
    <name type="scientific">Acetivibrio saccincola</name>
    <dbReference type="NCBI Taxonomy" id="1677857"/>
    <lineage>
        <taxon>Bacteria</taxon>
        <taxon>Bacillati</taxon>
        <taxon>Bacillota</taxon>
        <taxon>Clostridia</taxon>
        <taxon>Eubacteriales</taxon>
        <taxon>Oscillospiraceae</taxon>
        <taxon>Acetivibrio</taxon>
    </lineage>
</organism>
<protein>
    <submittedName>
        <fullName evidence="1">Uncharacterized protein</fullName>
    </submittedName>
</protein>
<gene>
    <name evidence="1" type="ORF">HVS_12460</name>
</gene>
<proteinExistence type="predicted"/>
<evidence type="ECO:0000313" key="1">
    <source>
        <dbReference type="EMBL" id="AUG58365.1"/>
    </source>
</evidence>
<name>A0A2K9EGM2_9FIRM</name>
<reference evidence="1 2" key="1">
    <citation type="submission" date="2017-12" db="EMBL/GenBank/DDBJ databases">
        <title>Complete genome sequence of Herbivorax saccincola GGR1, a novel Cellulosome-producing hydrolytic bacterium in a thermophilic biogas plant, established by Illumina and Nanopore MinION sequencing.</title>
        <authorList>
            <person name="Pechtl A."/>
            <person name="Ruckert C."/>
            <person name="Koeck D.E."/>
            <person name="Maus I."/>
            <person name="Winkler A."/>
            <person name="Kalinowski J."/>
            <person name="Puhler A."/>
            <person name="Schwarz W.W."/>
            <person name="Zverlov V.V."/>
            <person name="Schluter A."/>
            <person name="Liebl W."/>
        </authorList>
    </citation>
    <scope>NUCLEOTIDE SEQUENCE [LARGE SCALE GENOMIC DNA]</scope>
    <source>
        <strain evidence="2">SR1</strain>
    </source>
</reference>